<evidence type="ECO:0000256" key="4">
    <source>
        <dbReference type="ARBA" id="ARBA00022737"/>
    </source>
</evidence>
<evidence type="ECO:0000313" key="11">
    <source>
        <dbReference type="EMBL" id="CAK0903590.1"/>
    </source>
</evidence>
<keyword evidence="12" id="KW-1185">Reference proteome</keyword>
<evidence type="ECO:0000256" key="5">
    <source>
        <dbReference type="ARBA" id="ARBA00022771"/>
    </source>
</evidence>
<evidence type="ECO:0000256" key="1">
    <source>
        <dbReference type="ARBA" id="ARBA00004906"/>
    </source>
</evidence>
<evidence type="ECO:0000256" key="8">
    <source>
        <dbReference type="PROSITE-ProRule" id="PRU00175"/>
    </source>
</evidence>
<feature type="domain" description="RING-type" evidence="9">
    <location>
        <begin position="16"/>
        <end position="64"/>
    </location>
</feature>
<dbReference type="PROSITE" id="PS51873">
    <property type="entry name" value="TRIAD"/>
    <property type="match status" value="1"/>
</dbReference>
<dbReference type="PROSITE" id="PS50089">
    <property type="entry name" value="ZF_RING_2"/>
    <property type="match status" value="1"/>
</dbReference>
<keyword evidence="6" id="KW-0833">Ubl conjugation pathway</keyword>
<keyword evidence="3" id="KW-0479">Metal-binding</keyword>
<name>A0ABN9XU82_9DINO</name>
<sequence>MVRERLMRFSLQGEPCGICCEEFAAGQAVRLGCDHGWYCKECIRRFVEARLEAGSAGGIPCPSCGDKISEADLITLLPPKVCIRLHARAGEQQAVASGARACPTPNCTWRFHDCASDRQTCPVCEEESCLLCGAQPYHEGRTCEQYKAGLEDQDMFERWIEKTGSKQCPTCHMVTTKENLEKQSQQRVECHKMLCRNCNTRWCFKCLAVLTDTYTCGCTIDAHGFIDPETGKIVKHLKRGAKRKGS</sequence>
<organism evidence="11 12">
    <name type="scientific">Prorocentrum cordatum</name>
    <dbReference type="NCBI Taxonomy" id="2364126"/>
    <lineage>
        <taxon>Eukaryota</taxon>
        <taxon>Sar</taxon>
        <taxon>Alveolata</taxon>
        <taxon>Dinophyceae</taxon>
        <taxon>Prorocentrales</taxon>
        <taxon>Prorocentraceae</taxon>
        <taxon>Prorocentrum</taxon>
    </lineage>
</organism>
<dbReference type="SMART" id="SM00647">
    <property type="entry name" value="IBR"/>
    <property type="match status" value="2"/>
</dbReference>
<dbReference type="Proteomes" id="UP001189429">
    <property type="component" value="Unassembled WGS sequence"/>
</dbReference>
<dbReference type="PANTHER" id="PTHR22770:SF13">
    <property type="entry name" value="RING-TYPE DOMAIN-CONTAINING PROTEIN"/>
    <property type="match status" value="1"/>
</dbReference>
<comment type="pathway">
    <text evidence="1">Protein modification; protein ubiquitination.</text>
</comment>
<accession>A0ABN9XU82</accession>
<dbReference type="SUPFAM" id="SSF57850">
    <property type="entry name" value="RING/U-box"/>
    <property type="match status" value="2"/>
</dbReference>
<evidence type="ECO:0000256" key="3">
    <source>
        <dbReference type="ARBA" id="ARBA00022723"/>
    </source>
</evidence>
<evidence type="ECO:0000256" key="2">
    <source>
        <dbReference type="ARBA" id="ARBA00022679"/>
    </source>
</evidence>
<dbReference type="PANTHER" id="PTHR22770">
    <property type="entry name" value="UBIQUITIN CONJUGATING ENZYME 7 INTERACTING PROTEIN-RELATED"/>
    <property type="match status" value="1"/>
</dbReference>
<keyword evidence="5 8" id="KW-0863">Zinc-finger</keyword>
<dbReference type="InterPro" id="IPR001841">
    <property type="entry name" value="Znf_RING"/>
</dbReference>
<feature type="domain" description="RING-type" evidence="10">
    <location>
        <begin position="12"/>
        <end position="227"/>
    </location>
</feature>
<dbReference type="SMART" id="SM00184">
    <property type="entry name" value="RING"/>
    <property type="match status" value="2"/>
</dbReference>
<proteinExistence type="predicted"/>
<dbReference type="InterPro" id="IPR013083">
    <property type="entry name" value="Znf_RING/FYVE/PHD"/>
</dbReference>
<gene>
    <name evidence="11" type="ORF">PCOR1329_LOCUS79879</name>
</gene>
<comment type="caution">
    <text evidence="11">The sequence shown here is derived from an EMBL/GenBank/DDBJ whole genome shotgun (WGS) entry which is preliminary data.</text>
</comment>
<evidence type="ECO:0000259" key="10">
    <source>
        <dbReference type="PROSITE" id="PS51873"/>
    </source>
</evidence>
<evidence type="ECO:0008006" key="13">
    <source>
        <dbReference type="Google" id="ProtNLM"/>
    </source>
</evidence>
<dbReference type="InterPro" id="IPR051628">
    <property type="entry name" value="LUBAC_E3_Ligases"/>
</dbReference>
<evidence type="ECO:0000256" key="7">
    <source>
        <dbReference type="ARBA" id="ARBA00022833"/>
    </source>
</evidence>
<evidence type="ECO:0000256" key="6">
    <source>
        <dbReference type="ARBA" id="ARBA00022786"/>
    </source>
</evidence>
<dbReference type="EMBL" id="CAUYUJ010021266">
    <property type="protein sequence ID" value="CAK0903590.1"/>
    <property type="molecule type" value="Genomic_DNA"/>
</dbReference>
<dbReference type="Gene3D" id="3.30.40.10">
    <property type="entry name" value="Zinc/RING finger domain, C3HC4 (zinc finger)"/>
    <property type="match status" value="1"/>
</dbReference>
<keyword evidence="7" id="KW-0862">Zinc</keyword>
<keyword evidence="4" id="KW-0677">Repeat</keyword>
<keyword evidence="2" id="KW-0808">Transferase</keyword>
<dbReference type="Pfam" id="PF13639">
    <property type="entry name" value="zf-RING_2"/>
    <property type="match status" value="1"/>
</dbReference>
<dbReference type="InterPro" id="IPR044066">
    <property type="entry name" value="TRIAD_supradom"/>
</dbReference>
<evidence type="ECO:0000313" key="12">
    <source>
        <dbReference type="Proteomes" id="UP001189429"/>
    </source>
</evidence>
<protein>
    <recommendedName>
        <fullName evidence="13">RING-type domain-containing protein</fullName>
    </recommendedName>
</protein>
<reference evidence="11" key="1">
    <citation type="submission" date="2023-10" db="EMBL/GenBank/DDBJ databases">
        <authorList>
            <person name="Chen Y."/>
            <person name="Shah S."/>
            <person name="Dougan E. K."/>
            <person name="Thang M."/>
            <person name="Chan C."/>
        </authorList>
    </citation>
    <scope>NUCLEOTIDE SEQUENCE [LARGE SCALE GENOMIC DNA]</scope>
</reference>
<evidence type="ECO:0000259" key="9">
    <source>
        <dbReference type="PROSITE" id="PS50089"/>
    </source>
</evidence>
<dbReference type="InterPro" id="IPR002867">
    <property type="entry name" value="IBR_dom"/>
</dbReference>